<dbReference type="EMBL" id="JAIMJA010000046">
    <property type="protein sequence ID" value="MCE2597369.1"/>
    <property type="molecule type" value="Genomic_DNA"/>
</dbReference>
<proteinExistence type="predicted"/>
<dbReference type="RefSeq" id="WP_233055108.1">
    <property type="nucleotide sequence ID" value="NZ_JAIMJA010000046.1"/>
</dbReference>
<evidence type="ECO:0000313" key="1">
    <source>
        <dbReference type="EMBL" id="MCE2597369.1"/>
    </source>
</evidence>
<keyword evidence="2" id="KW-1185">Reference proteome</keyword>
<name>A0ABS8WEA1_9GAMM</name>
<accession>A0ABS8WEA1</accession>
<dbReference type="Proteomes" id="UP001201273">
    <property type="component" value="Unassembled WGS sequence"/>
</dbReference>
<comment type="caution">
    <text evidence="1">The sequence shown here is derived from an EMBL/GenBank/DDBJ whole genome shotgun (WGS) entry which is preliminary data.</text>
</comment>
<gene>
    <name evidence="1" type="ORF">K6Y31_21595</name>
</gene>
<reference evidence="1 2" key="1">
    <citation type="journal article" date="2022" name="Environ. Microbiol. Rep.">
        <title>Eco-phylogenetic analyses reveal divergent evolution of vitamin B12 metabolism in the marine bacterial family 'Psychromonadaceae'.</title>
        <authorList>
            <person name="Jin X."/>
            <person name="Yang Y."/>
            <person name="Cao H."/>
            <person name="Gao B."/>
            <person name="Zhao Z."/>
        </authorList>
    </citation>
    <scope>NUCLEOTIDE SEQUENCE [LARGE SCALE GENOMIC DNA]</scope>
    <source>
        <strain evidence="1 2">MKS20</strain>
    </source>
</reference>
<sequence>MMSAGSYLGLVEKHLSDCKKYGISLEDATFEIMHMAEDYADEEVKLTFSSLPSDVLDLAHHKLDVFKQTGEYHVISSIGVSKDMTDLMARLSKLI</sequence>
<organism evidence="1 2">
    <name type="scientific">Motilimonas cestriensis</name>
    <dbReference type="NCBI Taxonomy" id="2742685"/>
    <lineage>
        <taxon>Bacteria</taxon>
        <taxon>Pseudomonadati</taxon>
        <taxon>Pseudomonadota</taxon>
        <taxon>Gammaproteobacteria</taxon>
        <taxon>Alteromonadales</taxon>
        <taxon>Alteromonadales genera incertae sedis</taxon>
        <taxon>Motilimonas</taxon>
    </lineage>
</organism>
<protein>
    <submittedName>
        <fullName evidence="1">Uncharacterized protein</fullName>
    </submittedName>
</protein>
<evidence type="ECO:0000313" key="2">
    <source>
        <dbReference type="Proteomes" id="UP001201273"/>
    </source>
</evidence>